<dbReference type="Pfam" id="PF13635">
    <property type="entry name" value="DUF4143"/>
    <property type="match status" value="1"/>
</dbReference>
<evidence type="ECO:0008006" key="4">
    <source>
        <dbReference type="Google" id="ProtNLM"/>
    </source>
</evidence>
<dbReference type="InterPro" id="IPR025420">
    <property type="entry name" value="DUF4143"/>
</dbReference>
<proteinExistence type="predicted"/>
<dbReference type="InterPro" id="IPR041682">
    <property type="entry name" value="AAA_14"/>
</dbReference>
<protein>
    <recommendedName>
        <fullName evidence="4">AAA+ ATPase domain-containing protein</fullName>
    </recommendedName>
</protein>
<dbReference type="PANTHER" id="PTHR43566">
    <property type="entry name" value="CONSERVED PROTEIN"/>
    <property type="match status" value="1"/>
</dbReference>
<evidence type="ECO:0000313" key="3">
    <source>
        <dbReference type="EMBL" id="VEN75041.1"/>
    </source>
</evidence>
<name>A0A484HID0_9BACT</name>
<dbReference type="PANTHER" id="PTHR43566:SF1">
    <property type="entry name" value="AAA+ ATPASE DOMAIN-CONTAINING PROTEIN"/>
    <property type="match status" value="1"/>
</dbReference>
<feature type="domain" description="AAA" evidence="1">
    <location>
        <begin position="21"/>
        <end position="146"/>
    </location>
</feature>
<feature type="domain" description="DUF4143" evidence="2">
    <location>
        <begin position="208"/>
        <end position="355"/>
    </location>
</feature>
<dbReference type="InterPro" id="IPR027417">
    <property type="entry name" value="P-loop_NTPase"/>
</dbReference>
<evidence type="ECO:0000259" key="1">
    <source>
        <dbReference type="Pfam" id="PF13173"/>
    </source>
</evidence>
<dbReference type="AlphaFoldDB" id="A0A484HID0"/>
<gene>
    <name evidence="3" type="ORF">EPICR_60028</name>
</gene>
<dbReference type="SUPFAM" id="SSF52540">
    <property type="entry name" value="P-loop containing nucleoside triphosphate hydrolases"/>
    <property type="match status" value="1"/>
</dbReference>
<organism evidence="3">
    <name type="scientific">uncultured Desulfobacteraceae bacterium</name>
    <dbReference type="NCBI Taxonomy" id="218296"/>
    <lineage>
        <taxon>Bacteria</taxon>
        <taxon>Pseudomonadati</taxon>
        <taxon>Thermodesulfobacteriota</taxon>
        <taxon>Desulfobacteria</taxon>
        <taxon>Desulfobacterales</taxon>
        <taxon>Desulfobacteraceae</taxon>
        <taxon>environmental samples</taxon>
    </lineage>
</organism>
<evidence type="ECO:0000259" key="2">
    <source>
        <dbReference type="Pfam" id="PF13635"/>
    </source>
</evidence>
<sequence>MVNMKKRMYYQNIWAEFNSEKNMVFISGPRQTGKTTLAKSIAAPEPSSLYFNYDIQANKARLLENPTFFEEEVDRKKNSLPLIVLDEIHKHRDWKNYLKGIYDGYADEFRFLVTGSGRLDLSRRKGDSLAGRYLHFHLHPFTLGEMFASGTGLEDVSRILEIPERIRDAEEAWETMFHMSGFPEPFLKGSKTAYRRWARTYHSQVIRDDIRDEFAVRQMDAMETLYAMLSRCVGSPFSASSLARTLGVSHKTVSSWIDLFERFFLVFKIRPFSRRLARSLVKEPKIYFYDYCRTQDEGLRFENMVAVELHRATTLWKDFGLGDYDLWHIRNKEKQEVDFLVTENKEPRFMVETKLTETRTNPNLIKFQNILNVPAVQLVNRKNTARKIKNGSNSILVAGAANWLSALN</sequence>
<reference evidence="3" key="1">
    <citation type="submission" date="2019-01" db="EMBL/GenBank/DDBJ databases">
        <authorList>
            <consortium name="Genoscope - CEA"/>
            <person name="William W."/>
        </authorList>
    </citation>
    <scope>NUCLEOTIDE SEQUENCE</scope>
    <source>
        <strain evidence="3">CR-1</strain>
    </source>
</reference>
<accession>A0A484HID0</accession>
<dbReference type="Pfam" id="PF13173">
    <property type="entry name" value="AAA_14"/>
    <property type="match status" value="1"/>
</dbReference>
<dbReference type="EMBL" id="CAACVI010000049">
    <property type="protein sequence ID" value="VEN75041.1"/>
    <property type="molecule type" value="Genomic_DNA"/>
</dbReference>
<dbReference type="Gene3D" id="3.40.50.300">
    <property type="entry name" value="P-loop containing nucleotide triphosphate hydrolases"/>
    <property type="match status" value="1"/>
</dbReference>